<keyword evidence="3 4" id="KW-0418">Kinase</keyword>
<dbReference type="AlphaFoldDB" id="A0A8H3TZA2"/>
<dbReference type="Proteomes" id="UP000620104">
    <property type="component" value="Unassembled WGS sequence"/>
</dbReference>
<comment type="similarity">
    <text evidence="1 4">Belongs to the inositol phosphokinase (IPK) family.</text>
</comment>
<dbReference type="InterPro" id="IPR038286">
    <property type="entry name" value="IPK_sf"/>
</dbReference>
<reference evidence="6" key="1">
    <citation type="submission" date="2020-07" db="EMBL/GenBank/DDBJ databases">
        <title>Draft Genome Sequence of a Deep-Sea Yeast, Naganishia (Cryptococcus) liquefaciens strain N6.</title>
        <authorList>
            <person name="Han Y.W."/>
            <person name="Kajitani R."/>
            <person name="Morimoto H."/>
            <person name="Parhat M."/>
            <person name="Tsubouchi H."/>
            <person name="Bakenova O."/>
            <person name="Ogata M."/>
            <person name="Argunhan B."/>
            <person name="Aoki R."/>
            <person name="Kajiwara S."/>
            <person name="Itoh T."/>
            <person name="Iwasaki H."/>
        </authorList>
    </citation>
    <scope>NUCLEOTIDE SEQUENCE</scope>
    <source>
        <strain evidence="6">N6</strain>
    </source>
</reference>
<comment type="caution">
    <text evidence="6">The sequence shown here is derived from an EMBL/GenBank/DDBJ whole genome shotgun (WGS) entry which is preliminary data.</text>
</comment>
<dbReference type="OrthoDB" id="338650at2759"/>
<organism evidence="6 7">
    <name type="scientific">Naganishia liquefaciens</name>
    <dbReference type="NCBI Taxonomy" id="104408"/>
    <lineage>
        <taxon>Eukaryota</taxon>
        <taxon>Fungi</taxon>
        <taxon>Dikarya</taxon>
        <taxon>Basidiomycota</taxon>
        <taxon>Agaricomycotina</taxon>
        <taxon>Tremellomycetes</taxon>
        <taxon>Filobasidiales</taxon>
        <taxon>Filobasidiaceae</taxon>
        <taxon>Naganishia</taxon>
    </lineage>
</organism>
<evidence type="ECO:0000256" key="3">
    <source>
        <dbReference type="ARBA" id="ARBA00022777"/>
    </source>
</evidence>
<dbReference type="GO" id="GO:0005634">
    <property type="term" value="C:nucleus"/>
    <property type="evidence" value="ECO:0007669"/>
    <property type="project" value="TreeGrafter"/>
</dbReference>
<evidence type="ECO:0000256" key="4">
    <source>
        <dbReference type="RuleBase" id="RU363090"/>
    </source>
</evidence>
<proteinExistence type="inferred from homology"/>
<evidence type="ECO:0000256" key="2">
    <source>
        <dbReference type="ARBA" id="ARBA00022679"/>
    </source>
</evidence>
<dbReference type="SUPFAM" id="SSF56104">
    <property type="entry name" value="SAICAR synthase-like"/>
    <property type="match status" value="1"/>
</dbReference>
<dbReference type="GO" id="GO:0005737">
    <property type="term" value="C:cytoplasm"/>
    <property type="evidence" value="ECO:0007669"/>
    <property type="project" value="TreeGrafter"/>
</dbReference>
<protein>
    <recommendedName>
        <fullName evidence="4">Kinase</fullName>
        <ecNumber evidence="4">2.7.-.-</ecNumber>
    </recommendedName>
</protein>
<dbReference type="EC" id="2.7.-.-" evidence="4"/>
<name>A0A8H3TZA2_9TREE</name>
<dbReference type="Pfam" id="PF03770">
    <property type="entry name" value="IPK"/>
    <property type="match status" value="1"/>
</dbReference>
<feature type="region of interest" description="Disordered" evidence="5">
    <location>
        <begin position="43"/>
        <end position="62"/>
    </location>
</feature>
<evidence type="ECO:0000256" key="1">
    <source>
        <dbReference type="ARBA" id="ARBA00007374"/>
    </source>
</evidence>
<sequence>MLHQIGGHPSVTTDESGSLLIKTAAPREIAFYQLLHSTPAGRCAADAPHADDDDDDDDDDEIPSWETLLGGLKRFVPRFWGTLAVHDVALTRTTTPTAPQQDAIVLSNLTHRYVRPNVMDIKLGTVLYDAADPSVTAGKREKMERKARERSVALTGAAITGYQTWDNTQQQYIRGERSACGLLPPSALPHAFTCFTPTPTPSLLRTLRHLLTTLSTLARLLAHLEIRLIGSSLLIIYEGDPTLHDNAWTTADHVGATPDGLEEEQIHHDDDGPCDPSSSSSSSSAASTIVAPPFTLRLIDFAHTRLCEGDGPDRGVLKGLETVMGLVKGRIEEVERQV</sequence>
<dbReference type="GO" id="GO:0032958">
    <property type="term" value="P:inositol phosphate biosynthetic process"/>
    <property type="evidence" value="ECO:0007669"/>
    <property type="project" value="InterPro"/>
</dbReference>
<dbReference type="EMBL" id="BLZA01000058">
    <property type="protein sequence ID" value="GHJ90421.1"/>
    <property type="molecule type" value="Genomic_DNA"/>
</dbReference>
<evidence type="ECO:0000313" key="7">
    <source>
        <dbReference type="Proteomes" id="UP000620104"/>
    </source>
</evidence>
<dbReference type="GO" id="GO:0000824">
    <property type="term" value="F:inositol-1,4,5,6-tetrakisphosphate 3-kinase activity"/>
    <property type="evidence" value="ECO:0007669"/>
    <property type="project" value="TreeGrafter"/>
</dbReference>
<feature type="region of interest" description="Disordered" evidence="5">
    <location>
        <begin position="263"/>
        <end position="286"/>
    </location>
</feature>
<accession>A0A8H3TZA2</accession>
<keyword evidence="2 4" id="KW-0808">Transferase</keyword>
<feature type="compositionally biased region" description="Acidic residues" evidence="5">
    <location>
        <begin position="51"/>
        <end position="62"/>
    </location>
</feature>
<evidence type="ECO:0000256" key="5">
    <source>
        <dbReference type="SAM" id="MobiDB-lite"/>
    </source>
</evidence>
<dbReference type="GO" id="GO:0008440">
    <property type="term" value="F:inositol-1,4,5-trisphosphate 3-kinase activity"/>
    <property type="evidence" value="ECO:0007669"/>
    <property type="project" value="TreeGrafter"/>
</dbReference>
<keyword evidence="7" id="KW-1185">Reference proteome</keyword>
<feature type="compositionally biased region" description="Low complexity" evidence="5">
    <location>
        <begin position="277"/>
        <end position="286"/>
    </location>
</feature>
<gene>
    <name evidence="6" type="ORF">NliqN6_6823</name>
</gene>
<dbReference type="PANTHER" id="PTHR12400:SF108">
    <property type="entry name" value="KINASE"/>
    <property type="match status" value="1"/>
</dbReference>
<evidence type="ECO:0000313" key="6">
    <source>
        <dbReference type="EMBL" id="GHJ90421.1"/>
    </source>
</evidence>
<dbReference type="InterPro" id="IPR005522">
    <property type="entry name" value="IPK"/>
</dbReference>
<dbReference type="GO" id="GO:0046854">
    <property type="term" value="P:phosphatidylinositol phosphate biosynthetic process"/>
    <property type="evidence" value="ECO:0007669"/>
    <property type="project" value="TreeGrafter"/>
</dbReference>
<dbReference type="Gene3D" id="3.30.470.160">
    <property type="entry name" value="Inositol polyphosphate kinase"/>
    <property type="match status" value="1"/>
</dbReference>
<dbReference type="PANTHER" id="PTHR12400">
    <property type="entry name" value="INOSITOL POLYPHOSPHATE KINASE"/>
    <property type="match status" value="1"/>
</dbReference>